<proteinExistence type="predicted"/>
<gene>
    <name evidence="2" type="ORF">C8P68_101576</name>
</gene>
<evidence type="ECO:0000256" key="1">
    <source>
        <dbReference type="SAM" id="MobiDB-lite"/>
    </source>
</evidence>
<keyword evidence="3" id="KW-1185">Reference proteome</keyword>
<dbReference type="Proteomes" id="UP000244168">
    <property type="component" value="Unassembled WGS sequence"/>
</dbReference>
<dbReference type="EMBL" id="QAOQ01000001">
    <property type="protein sequence ID" value="PTR01342.1"/>
    <property type="molecule type" value="Genomic_DNA"/>
</dbReference>
<protein>
    <submittedName>
        <fullName evidence="2">Uncharacterized protein</fullName>
    </submittedName>
</protein>
<sequence length="50" mass="5728">MDEIGGNVYGSIAPESKLDEPKLSPTLRKRLLRTAFFQLCLGYWEQKNGR</sequence>
<name>A0A2T5JFX9_9SPHI</name>
<reference evidence="2 3" key="1">
    <citation type="submission" date="2018-04" db="EMBL/GenBank/DDBJ databases">
        <title>Genomic Encyclopedia of Archaeal and Bacterial Type Strains, Phase II (KMG-II): from individual species to whole genera.</title>
        <authorList>
            <person name="Goeker M."/>
        </authorList>
    </citation>
    <scope>NUCLEOTIDE SEQUENCE [LARGE SCALE GENOMIC DNA]</scope>
    <source>
        <strain evidence="2 3">DSM 26809</strain>
    </source>
</reference>
<feature type="region of interest" description="Disordered" evidence="1">
    <location>
        <begin position="1"/>
        <end position="20"/>
    </location>
</feature>
<accession>A0A2T5JFX9</accession>
<comment type="caution">
    <text evidence="2">The sequence shown here is derived from an EMBL/GenBank/DDBJ whole genome shotgun (WGS) entry which is preliminary data.</text>
</comment>
<organism evidence="2 3">
    <name type="scientific">Mucilaginibacter yixingensis</name>
    <dbReference type="NCBI Taxonomy" id="1295612"/>
    <lineage>
        <taxon>Bacteria</taxon>
        <taxon>Pseudomonadati</taxon>
        <taxon>Bacteroidota</taxon>
        <taxon>Sphingobacteriia</taxon>
        <taxon>Sphingobacteriales</taxon>
        <taxon>Sphingobacteriaceae</taxon>
        <taxon>Mucilaginibacter</taxon>
    </lineage>
</organism>
<evidence type="ECO:0000313" key="3">
    <source>
        <dbReference type="Proteomes" id="UP000244168"/>
    </source>
</evidence>
<dbReference type="AlphaFoldDB" id="A0A2T5JFX9"/>
<evidence type="ECO:0000313" key="2">
    <source>
        <dbReference type="EMBL" id="PTR01342.1"/>
    </source>
</evidence>